<dbReference type="Proteomes" id="UP000001883">
    <property type="component" value="Chromosome"/>
</dbReference>
<dbReference type="AlphaFoldDB" id="D2NRX9"/>
<reference evidence="1 2" key="3">
    <citation type="journal article" date="2010" name="Sequencing">
        <title>Complete Genome Sequence of Rothia mucilaginosa DY-18: A Clinical Isolate with Dense Meshwork-Like Structures from a Persistent Apical Periodontitis Lesion.</title>
        <authorList>
            <person name="Yamane K."/>
            <person name="Nambu T."/>
            <person name="Yamanaka T."/>
            <person name="Mashimo C."/>
            <person name="Sugimori C."/>
            <person name="Leung K.-P."/>
            <person name="Fukushima H."/>
        </authorList>
    </citation>
    <scope>NUCLEOTIDE SEQUENCE [LARGE SCALE GENOMIC DNA]</scope>
    <source>
        <strain evidence="1 2">DY-18</strain>
    </source>
</reference>
<dbReference type="EMBL" id="AP011540">
    <property type="protein sequence ID" value="BAI64405.1"/>
    <property type="molecule type" value="Genomic_DNA"/>
</dbReference>
<protein>
    <submittedName>
        <fullName evidence="1">UDP-N-acetylglucosamine enolpyruvyl transferase</fullName>
    </submittedName>
</protein>
<gene>
    <name evidence="1" type="ordered locus">RMDY18_05730</name>
</gene>
<reference evidence="1 2" key="2">
    <citation type="journal article" date="2010" name="J Osaka Dent Univ">
        <title>Isolation and identification of Rothia mucilaginosa from persistent apical periodontitis lesions.</title>
        <authorList>
            <person name="Yamane K."/>
            <person name="Yoshida M."/>
            <person name="Fujihira T."/>
            <person name="Baba T."/>
            <person name="Tsuji N."/>
            <person name="Hayashi H."/>
            <person name="Sugimori C."/>
            <person name="Yamanaka T."/>
            <person name="Mashimo C."/>
            <person name="Nambu T."/>
            <person name="Kawai H."/>
            <person name="Fukushima H."/>
        </authorList>
    </citation>
    <scope>NUCLEOTIDE SEQUENCE [LARGE SCALE GENOMIC DNA]</scope>
    <source>
        <strain evidence="1 2">DY-18</strain>
    </source>
</reference>
<reference evidence="2" key="1">
    <citation type="submission" date="2009-07" db="EMBL/GenBank/DDBJ databases">
        <title>Complete genome sequence of Rothia mucilaginosa DJ.</title>
        <authorList>
            <person name="Yamane K."/>
            <person name="Nambu T."/>
            <person name="Mashimo C."/>
            <person name="Sugimori C."/>
            <person name="Yamanaka T."/>
            <person name="Leung K."/>
            <person name="Fukushima H."/>
        </authorList>
    </citation>
    <scope>NUCLEOTIDE SEQUENCE [LARGE SCALE GENOMIC DNA]</scope>
    <source>
        <strain evidence="2">DY-18</strain>
    </source>
</reference>
<accession>D2NRX9</accession>
<organism evidence="1 2">
    <name type="scientific">Rothia mucilaginosa (strain DY-18)</name>
    <name type="common">Stomatococcus mucilaginosus</name>
    <dbReference type="NCBI Taxonomy" id="680646"/>
    <lineage>
        <taxon>Bacteria</taxon>
        <taxon>Bacillati</taxon>
        <taxon>Actinomycetota</taxon>
        <taxon>Actinomycetes</taxon>
        <taxon>Micrococcales</taxon>
        <taxon>Micrococcaceae</taxon>
        <taxon>Rothia</taxon>
    </lineage>
</organism>
<dbReference type="KEGG" id="rmu:RMDY18_05730"/>
<dbReference type="HOGENOM" id="CLU_731343_0_0_11"/>
<name>D2NRX9_ROTMD</name>
<keyword evidence="2" id="KW-1185">Reference proteome</keyword>
<dbReference type="GO" id="GO:0016740">
    <property type="term" value="F:transferase activity"/>
    <property type="evidence" value="ECO:0007669"/>
    <property type="project" value="UniProtKB-KW"/>
</dbReference>
<evidence type="ECO:0000313" key="1">
    <source>
        <dbReference type="EMBL" id="BAI64405.1"/>
    </source>
</evidence>
<sequence>MNFVIPPSPDSQSPIDQSDLDVEAELHHVAVLHDVVLALHTDLTASLRLRHGASLIQILERHNLSLNEAALKIRVNHTSGLRRSITLINSPGASLLRASSQVSLQTQGRESHASQLIQTGLILTVHLQHLASLLLRQLHQISLQLRIQEHSLSRRHHVTQLLLLLLRRQNALIRVEHVNERLSSQQVQLLQVSQLQLRILRTRNDGVTILQDLLRSLISLQLSGVTLLNLHSLLQTRNSVLQSLQVSQNQLSVNGLHIGGGVDLAVHVNDVRVIKRTHHLRDSVRLTNVREELVTQALTLRSALHNTRNINERNSRRQNTLRTKNLSQTVQTRIRQVHHAHVRVNGRERVVSRQHSVAGQSVEQGGLAHVRQANNADS</sequence>
<evidence type="ECO:0000313" key="2">
    <source>
        <dbReference type="Proteomes" id="UP000001883"/>
    </source>
</evidence>
<keyword evidence="1" id="KW-0808">Transferase</keyword>
<proteinExistence type="predicted"/>